<evidence type="ECO:0000256" key="16">
    <source>
        <dbReference type="ARBA" id="ARBA00026111"/>
    </source>
</evidence>
<feature type="compositionally biased region" description="Acidic residues" evidence="25">
    <location>
        <begin position="544"/>
        <end position="571"/>
    </location>
</feature>
<dbReference type="InterPro" id="IPR000182">
    <property type="entry name" value="GNAT_dom"/>
</dbReference>
<evidence type="ECO:0000256" key="10">
    <source>
        <dbReference type="ARBA" id="ARBA00023054"/>
    </source>
</evidence>
<keyword evidence="9" id="KW-0333">Golgi apparatus</keyword>
<evidence type="ECO:0000256" key="7">
    <source>
        <dbReference type="ARBA" id="ARBA00022829"/>
    </source>
</evidence>
<accession>A0A836CRL3</accession>
<keyword evidence="8" id="KW-0156">Chromatin regulator</keyword>
<feature type="domain" description="N-acetyltransferase" evidence="26">
    <location>
        <begin position="13"/>
        <end position="182"/>
    </location>
</feature>
<evidence type="ECO:0000256" key="8">
    <source>
        <dbReference type="ARBA" id="ARBA00022853"/>
    </source>
</evidence>
<comment type="similarity">
    <text evidence="3">Belongs to the CLUAP1 family.</text>
</comment>
<dbReference type="GO" id="GO:0000139">
    <property type="term" value="C:Golgi membrane"/>
    <property type="evidence" value="ECO:0007669"/>
    <property type="project" value="UniProtKB-SubCell"/>
</dbReference>
<gene>
    <name evidence="27" type="ORF">JEQ12_012282</name>
</gene>
<feature type="region of interest" description="Disordered" evidence="25">
    <location>
        <begin position="464"/>
        <end position="596"/>
    </location>
</feature>
<dbReference type="Pfam" id="PF10234">
    <property type="entry name" value="Cluap1"/>
    <property type="match status" value="1"/>
</dbReference>
<comment type="catalytic activity">
    <reaction evidence="24">
        <text>N-terminal L-methionyl-[transmembrane protein] + acetyl-CoA = N-terminal N(alpha)-acetyl-L-methionyl-[transmembrane protein] + CoA + H(+)</text>
        <dbReference type="Rhea" id="RHEA:50604"/>
        <dbReference type="Rhea" id="RHEA-COMP:12745"/>
        <dbReference type="Rhea" id="RHEA-COMP:12746"/>
        <dbReference type="ChEBI" id="CHEBI:15378"/>
        <dbReference type="ChEBI" id="CHEBI:57287"/>
        <dbReference type="ChEBI" id="CHEBI:57288"/>
        <dbReference type="ChEBI" id="CHEBI:64731"/>
        <dbReference type="ChEBI" id="CHEBI:133414"/>
        <dbReference type="EC" id="2.3.1.259"/>
    </reaction>
</comment>
<organism evidence="27 28">
    <name type="scientific">Ovis aries</name>
    <name type="common">Sheep</name>
    <dbReference type="NCBI Taxonomy" id="9940"/>
    <lineage>
        <taxon>Eukaryota</taxon>
        <taxon>Metazoa</taxon>
        <taxon>Chordata</taxon>
        <taxon>Craniata</taxon>
        <taxon>Vertebrata</taxon>
        <taxon>Euteleostomi</taxon>
        <taxon>Mammalia</taxon>
        <taxon>Eutheria</taxon>
        <taxon>Laurasiatheria</taxon>
        <taxon>Artiodactyla</taxon>
        <taxon>Ruminantia</taxon>
        <taxon>Pecora</taxon>
        <taxon>Bovidae</taxon>
        <taxon>Caprinae</taxon>
        <taxon>Ovis</taxon>
    </lineage>
</organism>
<evidence type="ECO:0000313" key="28">
    <source>
        <dbReference type="Proteomes" id="UP000664991"/>
    </source>
</evidence>
<dbReference type="GO" id="GO:0005815">
    <property type="term" value="C:microtubule organizing center"/>
    <property type="evidence" value="ECO:0007669"/>
    <property type="project" value="TreeGrafter"/>
</dbReference>
<evidence type="ECO:0000256" key="11">
    <source>
        <dbReference type="ARBA" id="ARBA00023069"/>
    </source>
</evidence>
<comment type="similarity">
    <text evidence="15">Belongs to the acetyltransferase family. NAA60 subfamily.</text>
</comment>
<reference evidence="27 28" key="1">
    <citation type="submission" date="2020-12" db="EMBL/GenBank/DDBJ databases">
        <title>De novo assembly of Tibetan sheep genome.</title>
        <authorList>
            <person name="Li X."/>
        </authorList>
    </citation>
    <scope>NUCLEOTIDE SEQUENCE [LARGE SCALE GENOMIC DNA]</scope>
    <source>
        <tissue evidence="27">Heart</tissue>
    </source>
</reference>
<dbReference type="GO" id="GO:0006325">
    <property type="term" value="P:chromatin organization"/>
    <property type="evidence" value="ECO:0007669"/>
    <property type="project" value="UniProtKB-KW"/>
</dbReference>
<evidence type="ECO:0000256" key="4">
    <source>
        <dbReference type="ARBA" id="ARBA00013184"/>
    </source>
</evidence>
<keyword evidence="13" id="KW-0966">Cell projection</keyword>
<dbReference type="EC" id="2.3.1.259" evidence="16"/>
<evidence type="ECO:0000256" key="25">
    <source>
        <dbReference type="SAM" id="MobiDB-lite"/>
    </source>
</evidence>
<dbReference type="GO" id="GO:0060271">
    <property type="term" value="P:cilium assembly"/>
    <property type="evidence" value="ECO:0007669"/>
    <property type="project" value="TreeGrafter"/>
</dbReference>
<dbReference type="Pfam" id="PF00583">
    <property type="entry name" value="Acetyltransf_1"/>
    <property type="match status" value="1"/>
</dbReference>
<keyword evidence="5" id="KW-0808">Transferase</keyword>
<evidence type="ECO:0000256" key="23">
    <source>
        <dbReference type="ARBA" id="ARBA00048017"/>
    </source>
</evidence>
<dbReference type="GO" id="GO:0061733">
    <property type="term" value="F:protein-lysine-acetyltransferase activity"/>
    <property type="evidence" value="ECO:0007669"/>
    <property type="project" value="UniProtKB-EC"/>
</dbReference>
<comment type="subunit">
    <text evidence="22">Monomer and homodimer; monomer in presence of substrate and homodimer in its absence.</text>
</comment>
<dbReference type="Gene3D" id="3.40.630.30">
    <property type="match status" value="1"/>
</dbReference>
<evidence type="ECO:0000313" key="27">
    <source>
        <dbReference type="EMBL" id="KAG5194993.1"/>
    </source>
</evidence>
<evidence type="ECO:0000256" key="12">
    <source>
        <dbReference type="ARBA" id="ARBA00023136"/>
    </source>
</evidence>
<dbReference type="GO" id="GO:0007059">
    <property type="term" value="P:chromosome segregation"/>
    <property type="evidence" value="ECO:0007669"/>
    <property type="project" value="UniProtKB-KW"/>
</dbReference>
<keyword evidence="11" id="KW-0969">Cilium</keyword>
<evidence type="ECO:0000256" key="14">
    <source>
        <dbReference type="ARBA" id="ARBA00023315"/>
    </source>
</evidence>
<comment type="catalytic activity">
    <reaction evidence="23">
        <text>L-lysyl-[protein] + acetyl-CoA = N(6)-acetyl-L-lysyl-[protein] + CoA + H(+)</text>
        <dbReference type="Rhea" id="RHEA:45948"/>
        <dbReference type="Rhea" id="RHEA-COMP:9752"/>
        <dbReference type="Rhea" id="RHEA-COMP:10731"/>
        <dbReference type="ChEBI" id="CHEBI:15378"/>
        <dbReference type="ChEBI" id="CHEBI:29969"/>
        <dbReference type="ChEBI" id="CHEBI:57287"/>
        <dbReference type="ChEBI" id="CHEBI:57288"/>
        <dbReference type="ChEBI" id="CHEBI:61930"/>
        <dbReference type="EC" id="2.3.1.48"/>
    </reaction>
</comment>
<protein>
    <recommendedName>
        <fullName evidence="17">N-alpha-acetyltransferase 60</fullName>
        <ecNumber evidence="16">2.3.1.259</ecNumber>
        <ecNumber evidence="4">2.3.1.48</ecNumber>
    </recommendedName>
    <alternativeName>
        <fullName evidence="19">Histone acetyltransferase type B protein 4</fullName>
    </alternativeName>
    <alternativeName>
        <fullName evidence="20">N-acetyltransferase 15</fullName>
    </alternativeName>
    <alternativeName>
        <fullName evidence="18">N-alpha-acetyltransferase F</fullName>
    </alternativeName>
</protein>
<keyword evidence="6" id="KW-0970">Cilium biogenesis/degradation</keyword>
<evidence type="ECO:0000256" key="15">
    <source>
        <dbReference type="ARBA" id="ARBA00025774"/>
    </source>
</evidence>
<dbReference type="GO" id="GO:0005929">
    <property type="term" value="C:cilium"/>
    <property type="evidence" value="ECO:0007669"/>
    <property type="project" value="UniProtKB-SubCell"/>
</dbReference>
<keyword evidence="14" id="KW-0012">Acyltransferase</keyword>
<evidence type="ECO:0000256" key="9">
    <source>
        <dbReference type="ARBA" id="ARBA00023034"/>
    </source>
</evidence>
<evidence type="ECO:0000256" key="17">
    <source>
        <dbReference type="ARBA" id="ARBA00026144"/>
    </source>
</evidence>
<dbReference type="GO" id="GO:0120518">
    <property type="term" value="F:protein N-terminal-methionine acetyltransferase activity"/>
    <property type="evidence" value="ECO:0007669"/>
    <property type="project" value="UniProtKB-EC"/>
</dbReference>
<sequence length="596" mass="67855">MTEAVPSSALSEVSLRLLCHDDIDTVKHLCGDWFPIEYPDSWYRDITSNKKFFSLAATYRGDIVGMIVAEIKNRTKIHKEDGDILASSFSVDTQVAYILSLGVVKEFRKHGIGSLLLESLKDHISTTAQDHCKAIYLHVLTTNSTAISFYENRDFKQHHYLPYYYSIRGVLKDGFTYVLYINGGHPPWTILYPFSCGNTTPCWYEPQNDIPSDVETEQDRVFFIKAIAQFMATKAHIKLNTKKLYQADGYAVKELLKITSVLYNAMKTKGMEGSQLAEEDVSKFKFDLGSKIADLKAARQLASEITSKGASLYDLLGKEVELRELRTEAVARPLEINETEKVMRIAIKDILAQVQKTKDLLNNVASDEANLEAKIEKRKLELERNRKRLQTLQSVRPAFMDEYEKIEEELQKQYGIYLEKFRNLAYLEQQLEDHHRMEQERFEETESTLRLMQNKLKEEGKRLLKSGSQPGVPDAALGDKPAWSVSPSERPGTGNDDSDIDIQEDDESDSELEERRLSKLRTAMEVLMQGQPSKHVVGTMQGGDTDDDEDLEDSEIDVEDDEEDDDLEDESVALSAAKPSRRGRKPEPLEESDSDF</sequence>
<dbReference type="CDD" id="cd04301">
    <property type="entry name" value="NAT_SF"/>
    <property type="match status" value="1"/>
</dbReference>
<dbReference type="GO" id="GO:0030992">
    <property type="term" value="C:intraciliary transport particle B"/>
    <property type="evidence" value="ECO:0007669"/>
    <property type="project" value="TreeGrafter"/>
</dbReference>
<evidence type="ECO:0000256" key="6">
    <source>
        <dbReference type="ARBA" id="ARBA00022794"/>
    </source>
</evidence>
<keyword evidence="12" id="KW-0472">Membrane</keyword>
<proteinExistence type="inferred from homology"/>
<dbReference type="PANTHER" id="PTHR21547:SF0">
    <property type="entry name" value="CLUSTERIN-ASSOCIATED PROTEIN 1"/>
    <property type="match status" value="1"/>
</dbReference>
<evidence type="ECO:0000256" key="21">
    <source>
        <dbReference type="ARBA" id="ARBA00045375"/>
    </source>
</evidence>
<keyword evidence="10" id="KW-0175">Coiled coil</keyword>
<feature type="compositionally biased region" description="Acidic residues" evidence="25">
    <location>
        <begin position="496"/>
        <end position="512"/>
    </location>
</feature>
<evidence type="ECO:0000256" key="1">
    <source>
        <dbReference type="ARBA" id="ARBA00004138"/>
    </source>
</evidence>
<comment type="caution">
    <text evidence="27">The sequence shown here is derived from an EMBL/GenBank/DDBJ whole genome shotgun (WGS) entry which is preliminary data.</text>
</comment>
<evidence type="ECO:0000256" key="20">
    <source>
        <dbReference type="ARBA" id="ARBA00032908"/>
    </source>
</evidence>
<evidence type="ECO:0000256" key="13">
    <source>
        <dbReference type="ARBA" id="ARBA00023273"/>
    </source>
</evidence>
<comment type="subcellular location">
    <subcellularLocation>
        <location evidence="1">Cell projection</location>
        <location evidence="1">Cilium</location>
    </subcellularLocation>
    <subcellularLocation>
        <location evidence="2">Golgi apparatus membrane</location>
        <topology evidence="2">Peripheral membrane protein</topology>
        <orientation evidence="2">Cytoplasmic side</orientation>
    </subcellularLocation>
</comment>
<evidence type="ECO:0000256" key="22">
    <source>
        <dbReference type="ARBA" id="ARBA00047003"/>
    </source>
</evidence>
<dbReference type="PROSITE" id="PS51186">
    <property type="entry name" value="GNAT"/>
    <property type="match status" value="1"/>
</dbReference>
<dbReference type="SUPFAM" id="SSF55729">
    <property type="entry name" value="Acyl-CoA N-acyltransferases (Nat)"/>
    <property type="match status" value="1"/>
</dbReference>
<dbReference type="Proteomes" id="UP000664991">
    <property type="component" value="Unassembled WGS sequence"/>
</dbReference>
<evidence type="ECO:0000259" key="26">
    <source>
        <dbReference type="PROSITE" id="PS51186"/>
    </source>
</evidence>
<evidence type="ECO:0000256" key="24">
    <source>
        <dbReference type="ARBA" id="ARBA00048848"/>
    </source>
</evidence>
<name>A0A836CRL3_SHEEP</name>
<evidence type="ECO:0000256" key="19">
    <source>
        <dbReference type="ARBA" id="ARBA00030719"/>
    </source>
</evidence>
<comment type="function">
    <text evidence="21">N-alpha-acetyltransferase that specifically mediates the acetylation of N-terminal residues of the transmembrane proteins, with a strong preference for N-termini facing the cytosol. Displays N-terminal acetyltransferase activity towards a range of N-terminal sequences including those starting with Met-Lys, Met-Val, Met-Ala and Met-Met. Required for normal chromosomal segregation during anaphase. May also show histone acetyltransferase activity; such results are however unclear in vivo and would require additional experimental evidences.</text>
</comment>
<evidence type="ECO:0000256" key="5">
    <source>
        <dbReference type="ARBA" id="ARBA00022679"/>
    </source>
</evidence>
<dbReference type="AlphaFoldDB" id="A0A836CRL3"/>
<evidence type="ECO:0000256" key="3">
    <source>
        <dbReference type="ARBA" id="ARBA00008340"/>
    </source>
</evidence>
<evidence type="ECO:0000256" key="18">
    <source>
        <dbReference type="ARBA" id="ARBA00030199"/>
    </source>
</evidence>
<dbReference type="FunFam" id="3.40.630.30:FF:000028">
    <property type="entry name" value="N-alpha-acetyltransferase 60 isoform X1"/>
    <property type="match status" value="1"/>
</dbReference>
<dbReference type="InterPro" id="IPR019366">
    <property type="entry name" value="Clusterin-associated_protein-1"/>
</dbReference>
<dbReference type="EMBL" id="JAEMGP010000024">
    <property type="protein sequence ID" value="KAG5194993.1"/>
    <property type="molecule type" value="Genomic_DNA"/>
</dbReference>
<dbReference type="InterPro" id="IPR016181">
    <property type="entry name" value="Acyl_CoA_acyltransferase"/>
</dbReference>
<dbReference type="PANTHER" id="PTHR21547">
    <property type="entry name" value="CLUSTERIN ASSOCIATED PROTEIN 1"/>
    <property type="match status" value="1"/>
</dbReference>
<evidence type="ECO:0000256" key="2">
    <source>
        <dbReference type="ARBA" id="ARBA00004255"/>
    </source>
</evidence>
<keyword evidence="7" id="KW-0159">Chromosome partition</keyword>
<dbReference type="EC" id="2.3.1.48" evidence="4"/>